<protein>
    <recommendedName>
        <fullName evidence="1">HTH luxR-type domain-containing protein</fullName>
    </recommendedName>
</protein>
<evidence type="ECO:0000313" key="2">
    <source>
        <dbReference type="EMBL" id="MBF6302049.1"/>
    </source>
</evidence>
<sequence length="307" mass="33858">MSLASLGLSTEQERVYRHLLRTRPGSTSHAGGASQVDSGARNVITELRTLGLVDENLTAVPPAAAVDLLVRRRITQAQRQFDGLAAAWDALRELTEEQRTGLPTGMIEQLSNGPEAARRINALLIDHPGELSSLRTHALHGHVPTRHGRLLMAGLSSRILFPAHALTDPRQAAHARRRHALGEMHRVTAEPVWPLTVVNRSVAFVPADLSEPAAGLLQIRRTGVVQILAEVFDGIWERGHNVDELPVSPFEHRVLQALTCHDTDESAARALNVSVRKFRTHVAELMDRLGARTRFQAALLAKERHWL</sequence>
<dbReference type="SUPFAM" id="SSF46894">
    <property type="entry name" value="C-terminal effector domain of the bipartite response regulators"/>
    <property type="match status" value="1"/>
</dbReference>
<keyword evidence="3" id="KW-1185">Reference proteome</keyword>
<accession>A0ABS0CZP6</accession>
<proteinExistence type="predicted"/>
<dbReference type="SMART" id="SM00421">
    <property type="entry name" value="HTH_LUXR"/>
    <property type="match status" value="1"/>
</dbReference>
<dbReference type="Gene3D" id="1.10.10.10">
    <property type="entry name" value="Winged helix-like DNA-binding domain superfamily/Winged helix DNA-binding domain"/>
    <property type="match status" value="1"/>
</dbReference>
<reference evidence="2 3" key="1">
    <citation type="submission" date="2020-10" db="EMBL/GenBank/DDBJ databases">
        <title>Identification of Nocardia species via Next-generation sequencing and recognition of intraspecies genetic diversity.</title>
        <authorList>
            <person name="Li P."/>
            <person name="Li P."/>
            <person name="Lu B."/>
        </authorList>
    </citation>
    <scope>NUCLEOTIDE SEQUENCE [LARGE SCALE GENOMIC DNA]</scope>
    <source>
        <strain evidence="2 3">BJ06-0157</strain>
    </source>
</reference>
<dbReference type="InterPro" id="IPR016032">
    <property type="entry name" value="Sig_transdc_resp-reg_C-effctor"/>
</dbReference>
<dbReference type="Proteomes" id="UP000702209">
    <property type="component" value="Unassembled WGS sequence"/>
</dbReference>
<evidence type="ECO:0000259" key="1">
    <source>
        <dbReference type="SMART" id="SM00421"/>
    </source>
</evidence>
<comment type="caution">
    <text evidence="2">The sequence shown here is derived from an EMBL/GenBank/DDBJ whole genome shotgun (WGS) entry which is preliminary data.</text>
</comment>
<evidence type="ECO:0000313" key="3">
    <source>
        <dbReference type="Proteomes" id="UP000702209"/>
    </source>
</evidence>
<gene>
    <name evidence="2" type="ORF">IU459_31550</name>
</gene>
<feature type="domain" description="HTH luxR-type" evidence="1">
    <location>
        <begin position="244"/>
        <end position="301"/>
    </location>
</feature>
<dbReference type="RefSeq" id="WP_195133246.1">
    <property type="nucleotide sequence ID" value="NZ_JADLQX010000036.1"/>
</dbReference>
<dbReference type="InterPro" id="IPR000792">
    <property type="entry name" value="Tscrpt_reg_LuxR_C"/>
</dbReference>
<organism evidence="2 3">
    <name type="scientific">Nocardia amamiensis</name>
    <dbReference type="NCBI Taxonomy" id="404578"/>
    <lineage>
        <taxon>Bacteria</taxon>
        <taxon>Bacillati</taxon>
        <taxon>Actinomycetota</taxon>
        <taxon>Actinomycetes</taxon>
        <taxon>Mycobacteriales</taxon>
        <taxon>Nocardiaceae</taxon>
        <taxon>Nocardia</taxon>
    </lineage>
</organism>
<dbReference type="InterPro" id="IPR036388">
    <property type="entry name" value="WH-like_DNA-bd_sf"/>
</dbReference>
<dbReference type="EMBL" id="JADLQX010000036">
    <property type="protein sequence ID" value="MBF6302049.1"/>
    <property type="molecule type" value="Genomic_DNA"/>
</dbReference>
<name>A0ABS0CZP6_9NOCA</name>